<comment type="caution">
    <text evidence="3">The sequence shown here is derived from an EMBL/GenBank/DDBJ whole genome shotgun (WGS) entry which is preliminary data.</text>
</comment>
<proteinExistence type="inferred from homology"/>
<dbReference type="CDD" id="cd06558">
    <property type="entry name" value="crotonase-like"/>
    <property type="match status" value="1"/>
</dbReference>
<dbReference type="PROSITE" id="PS00166">
    <property type="entry name" value="ENOYL_COA_HYDRATASE"/>
    <property type="match status" value="1"/>
</dbReference>
<dbReference type="Proteomes" id="UP001519288">
    <property type="component" value="Unassembled WGS sequence"/>
</dbReference>
<evidence type="ECO:0000256" key="2">
    <source>
        <dbReference type="RuleBase" id="RU003707"/>
    </source>
</evidence>
<dbReference type="RefSeq" id="WP_209859978.1">
    <property type="nucleotide sequence ID" value="NZ_JAGGLD010000001.1"/>
</dbReference>
<dbReference type="InterPro" id="IPR001753">
    <property type="entry name" value="Enoyl-CoA_hydra/iso"/>
</dbReference>
<gene>
    <name evidence="3" type="ORF">J2Z69_001196</name>
</gene>
<dbReference type="PANTHER" id="PTHR42964:SF1">
    <property type="entry name" value="POLYKETIDE BIOSYNTHESIS ENOYL-COA HYDRATASE PKSH-RELATED"/>
    <property type="match status" value="1"/>
</dbReference>
<dbReference type="InterPro" id="IPR018376">
    <property type="entry name" value="Enoyl-CoA_hyd/isom_CS"/>
</dbReference>
<dbReference type="PANTHER" id="PTHR42964">
    <property type="entry name" value="ENOYL-COA HYDRATASE"/>
    <property type="match status" value="1"/>
</dbReference>
<evidence type="ECO:0000313" key="4">
    <source>
        <dbReference type="Proteomes" id="UP001519288"/>
    </source>
</evidence>
<dbReference type="InterPro" id="IPR029045">
    <property type="entry name" value="ClpP/crotonase-like_dom_sf"/>
</dbReference>
<evidence type="ECO:0000313" key="3">
    <source>
        <dbReference type="EMBL" id="MBP2000177.1"/>
    </source>
</evidence>
<dbReference type="NCBIfam" id="NF005498">
    <property type="entry name" value="PRK07112.1"/>
    <property type="match status" value="1"/>
</dbReference>
<protein>
    <submittedName>
        <fullName evidence="3">Polyketide biosynthesis enoyl-CoA hydratase PksH</fullName>
    </submittedName>
</protein>
<comment type="similarity">
    <text evidence="1 2">Belongs to the enoyl-CoA hydratase/isomerase family.</text>
</comment>
<dbReference type="SUPFAM" id="SSF52096">
    <property type="entry name" value="ClpP/crotonase"/>
    <property type="match status" value="1"/>
</dbReference>
<name>A0ABS4JEN0_9BACL</name>
<dbReference type="Gene3D" id="3.90.226.10">
    <property type="entry name" value="2-enoyl-CoA Hydratase, Chain A, domain 1"/>
    <property type="match status" value="1"/>
</dbReference>
<organism evidence="3 4">
    <name type="scientific">Paenibacillus shirakamiensis</name>
    <dbReference type="NCBI Taxonomy" id="1265935"/>
    <lineage>
        <taxon>Bacteria</taxon>
        <taxon>Bacillati</taxon>
        <taxon>Bacillota</taxon>
        <taxon>Bacilli</taxon>
        <taxon>Bacillales</taxon>
        <taxon>Paenibacillaceae</taxon>
        <taxon>Paenibacillus</taxon>
    </lineage>
</organism>
<accession>A0ABS4JEN0</accession>
<dbReference type="EMBL" id="JAGGLD010000001">
    <property type="protein sequence ID" value="MBP2000177.1"/>
    <property type="molecule type" value="Genomic_DNA"/>
</dbReference>
<reference evidence="3 4" key="1">
    <citation type="submission" date="2021-03" db="EMBL/GenBank/DDBJ databases">
        <title>Genomic Encyclopedia of Type Strains, Phase IV (KMG-IV): sequencing the most valuable type-strain genomes for metagenomic binning, comparative biology and taxonomic classification.</title>
        <authorList>
            <person name="Goeker M."/>
        </authorList>
    </citation>
    <scope>NUCLEOTIDE SEQUENCE [LARGE SCALE GENOMIC DNA]</scope>
    <source>
        <strain evidence="3 4">DSM 26806</strain>
    </source>
</reference>
<keyword evidence="4" id="KW-1185">Reference proteome</keyword>
<sequence>MNYETISVRYTDQICYLQMNRHEANNTINDQLVEECAHVLSSCQEKITIVVLEGLPKVFCMGADFENMYATLASGQPLENRPEPLYDLWLQLKHGSFISIAHVRGKVNAGGVGFVSACDIVIADDTAEFSLSELLFGLFPACVMPFLIQRIGTQKTHYMTLMTKPISVVDAYDWGLVDAYDSQSELLIRKHLLRLKKLSKSAIKNYKRYLRSFQQQVYTSKLSALSANESMFSDPQILDKIYRFVEKGQFPWEE</sequence>
<dbReference type="Pfam" id="PF00378">
    <property type="entry name" value="ECH_1"/>
    <property type="match status" value="1"/>
</dbReference>
<evidence type="ECO:0000256" key="1">
    <source>
        <dbReference type="ARBA" id="ARBA00005254"/>
    </source>
</evidence>
<dbReference type="InterPro" id="IPR051683">
    <property type="entry name" value="Enoyl-CoA_Hydratase/Isomerase"/>
</dbReference>